<dbReference type="GO" id="GO:0000978">
    <property type="term" value="F:RNA polymerase II cis-regulatory region sequence-specific DNA binding"/>
    <property type="evidence" value="ECO:0007669"/>
    <property type="project" value="UniProtKB-ARBA"/>
</dbReference>
<evidence type="ECO:0000256" key="11">
    <source>
        <dbReference type="ARBA" id="ARBA00022843"/>
    </source>
</evidence>
<dbReference type="InParanoid" id="E5A9M0"/>
<dbReference type="GO" id="GO:0000147">
    <property type="term" value="P:actin cortical patch assembly"/>
    <property type="evidence" value="ECO:0007669"/>
    <property type="project" value="UniProtKB-ARBA"/>
</dbReference>
<dbReference type="Proteomes" id="UP000002668">
    <property type="component" value="Genome"/>
</dbReference>
<dbReference type="eggNOG" id="KOG1721">
    <property type="taxonomic scope" value="Eukaryota"/>
</dbReference>
<dbReference type="PROSITE" id="PS00028">
    <property type="entry name" value="ZINC_FINGER_C2H2_1"/>
    <property type="match status" value="4"/>
</dbReference>
<keyword evidence="8" id="KW-0677">Repeat</keyword>
<feature type="compositionally biased region" description="Polar residues" evidence="15">
    <location>
        <begin position="1418"/>
        <end position="1475"/>
    </location>
</feature>
<feature type="compositionally biased region" description="Low complexity" evidence="15">
    <location>
        <begin position="1333"/>
        <end position="1364"/>
    </location>
</feature>
<evidence type="ECO:0000256" key="10">
    <source>
        <dbReference type="ARBA" id="ARBA00022833"/>
    </source>
</evidence>
<evidence type="ECO:0000256" key="13">
    <source>
        <dbReference type="ARBA" id="ARBA00023136"/>
    </source>
</evidence>
<evidence type="ECO:0000256" key="7">
    <source>
        <dbReference type="ARBA" id="ARBA00022723"/>
    </source>
</evidence>
<keyword evidence="12" id="KW-0446">Lipid-binding</keyword>
<dbReference type="SMART" id="SM00273">
    <property type="entry name" value="ENTH"/>
    <property type="match status" value="1"/>
</dbReference>
<dbReference type="GO" id="GO:0030125">
    <property type="term" value="C:clathrin vesicle coat"/>
    <property type="evidence" value="ECO:0007669"/>
    <property type="project" value="TreeGrafter"/>
</dbReference>
<feature type="compositionally biased region" description="Polar residues" evidence="15">
    <location>
        <begin position="790"/>
        <end position="801"/>
    </location>
</feature>
<dbReference type="PROSITE" id="PS50942">
    <property type="entry name" value="ENTH"/>
    <property type="match status" value="1"/>
</dbReference>
<dbReference type="Gene3D" id="3.30.160.60">
    <property type="entry name" value="Classic Zinc Finger"/>
    <property type="match status" value="4"/>
</dbReference>
<dbReference type="GO" id="GO:0000981">
    <property type="term" value="F:DNA-binding transcription factor activity, RNA polymerase II-specific"/>
    <property type="evidence" value="ECO:0007669"/>
    <property type="project" value="UniProtKB-ARBA"/>
</dbReference>
<dbReference type="SMART" id="SM00726">
    <property type="entry name" value="UIM"/>
    <property type="match status" value="2"/>
</dbReference>
<dbReference type="InterPro" id="IPR013087">
    <property type="entry name" value="Znf_C2H2_type"/>
</dbReference>
<evidence type="ECO:0000256" key="12">
    <source>
        <dbReference type="ARBA" id="ARBA00023121"/>
    </source>
</evidence>
<feature type="region of interest" description="Disordered" evidence="15">
    <location>
        <begin position="469"/>
        <end position="577"/>
    </location>
</feature>
<evidence type="ECO:0000256" key="15">
    <source>
        <dbReference type="SAM" id="MobiDB-lite"/>
    </source>
</evidence>
<feature type="compositionally biased region" description="Low complexity" evidence="15">
    <location>
        <begin position="526"/>
        <end position="537"/>
    </location>
</feature>
<feature type="compositionally biased region" description="Polar residues" evidence="15">
    <location>
        <begin position="824"/>
        <end position="855"/>
    </location>
</feature>
<feature type="chain" id="PRO_5003193542" description="ENTH domain-containing protein" evidence="16">
    <location>
        <begin position="24"/>
        <end position="1602"/>
    </location>
</feature>
<feature type="domain" description="ENTH" evidence="18">
    <location>
        <begin position="1023"/>
        <end position="1156"/>
    </location>
</feature>
<dbReference type="GO" id="GO:0070530">
    <property type="term" value="F:K63-linked polyubiquitin modification-dependent protein binding"/>
    <property type="evidence" value="ECO:0007669"/>
    <property type="project" value="UniProtKB-ARBA"/>
</dbReference>
<dbReference type="InterPro" id="IPR036236">
    <property type="entry name" value="Znf_C2H2_sf"/>
</dbReference>
<dbReference type="InterPro" id="IPR003903">
    <property type="entry name" value="UIM_dom"/>
</dbReference>
<evidence type="ECO:0000256" key="2">
    <source>
        <dbReference type="ARBA" id="ARBA00004496"/>
    </source>
</evidence>
<evidence type="ECO:0000256" key="4">
    <source>
        <dbReference type="ARBA" id="ARBA00022490"/>
    </source>
</evidence>
<evidence type="ECO:0000313" key="19">
    <source>
        <dbReference type="EMBL" id="CBY00361.1"/>
    </source>
</evidence>
<dbReference type="HOGENOM" id="CLU_244237_0_0_1"/>
<keyword evidence="9 14" id="KW-0863">Zinc-finger</keyword>
<feature type="compositionally biased region" description="Polar residues" evidence="15">
    <location>
        <begin position="1585"/>
        <end position="1596"/>
    </location>
</feature>
<evidence type="ECO:0008006" key="21">
    <source>
        <dbReference type="Google" id="ProtNLM"/>
    </source>
</evidence>
<keyword evidence="10" id="KW-0862">Zinc</keyword>
<evidence type="ECO:0000256" key="14">
    <source>
        <dbReference type="PROSITE-ProRule" id="PRU00042"/>
    </source>
</evidence>
<evidence type="ECO:0000256" key="6">
    <source>
        <dbReference type="ARBA" id="ARBA00022553"/>
    </source>
</evidence>
<feature type="domain" description="C2H2-type" evidence="17">
    <location>
        <begin position="608"/>
        <end position="637"/>
    </location>
</feature>
<feature type="domain" description="C2H2-type" evidence="17">
    <location>
        <begin position="580"/>
        <end position="607"/>
    </location>
</feature>
<keyword evidence="13" id="KW-0472">Membrane</keyword>
<keyword evidence="5" id="KW-1017">Isopeptide bond</keyword>
<dbReference type="SMART" id="SM00355">
    <property type="entry name" value="ZnF_C2H2"/>
    <property type="match status" value="4"/>
</dbReference>
<feature type="domain" description="C2H2-type" evidence="17">
    <location>
        <begin position="638"/>
        <end position="665"/>
    </location>
</feature>
<dbReference type="GO" id="GO:0005768">
    <property type="term" value="C:endosome"/>
    <property type="evidence" value="ECO:0007669"/>
    <property type="project" value="TreeGrafter"/>
</dbReference>
<dbReference type="STRING" id="985895.E5A9M0"/>
<reference evidence="20" key="1">
    <citation type="journal article" date="2011" name="Nat. Commun.">
        <title>Effector diversification within compartments of the Leptosphaeria maculans genome affected by Repeat-Induced Point mutations.</title>
        <authorList>
            <person name="Rouxel T."/>
            <person name="Grandaubert J."/>
            <person name="Hane J.K."/>
            <person name="Hoede C."/>
            <person name="van de Wouw A.P."/>
            <person name="Couloux A."/>
            <person name="Dominguez V."/>
            <person name="Anthouard V."/>
            <person name="Bally P."/>
            <person name="Bourras S."/>
            <person name="Cozijnsen A.J."/>
            <person name="Ciuffetti L.M."/>
            <person name="Degrave A."/>
            <person name="Dilmaghani A."/>
            <person name="Duret L."/>
            <person name="Fudal I."/>
            <person name="Goodwin S.B."/>
            <person name="Gout L."/>
            <person name="Glaser N."/>
            <person name="Linglin J."/>
            <person name="Kema G.H.J."/>
            <person name="Lapalu N."/>
            <person name="Lawrence C.B."/>
            <person name="May K."/>
            <person name="Meyer M."/>
            <person name="Ollivier B."/>
            <person name="Poulain J."/>
            <person name="Schoch C.L."/>
            <person name="Simon A."/>
            <person name="Spatafora J.W."/>
            <person name="Stachowiak A."/>
            <person name="Turgeon B.G."/>
            <person name="Tyler B.M."/>
            <person name="Vincent D."/>
            <person name="Weissenbach J."/>
            <person name="Amselem J."/>
            <person name="Quesneville H."/>
            <person name="Oliver R.P."/>
            <person name="Wincker P."/>
            <person name="Balesdent M.-H."/>
            <person name="Howlett B.J."/>
        </authorList>
    </citation>
    <scope>NUCLEOTIDE SEQUENCE [LARGE SCALE GENOMIC DNA]</scope>
    <source>
        <strain evidence="20">JN3 / isolate v23.1.3 / race Av1-4-5-6-7-8</strain>
    </source>
</reference>
<name>E5A9M0_LEPMJ</name>
<evidence type="ECO:0000256" key="8">
    <source>
        <dbReference type="ARBA" id="ARBA00022737"/>
    </source>
</evidence>
<dbReference type="SUPFAM" id="SSF57667">
    <property type="entry name" value="beta-beta-alpha zinc fingers"/>
    <property type="match status" value="2"/>
</dbReference>
<keyword evidence="4" id="KW-0963">Cytoplasm</keyword>
<keyword evidence="16" id="KW-0732">Signal</keyword>
<comment type="similarity">
    <text evidence="3">Belongs to the epsin family.</text>
</comment>
<evidence type="ECO:0000256" key="16">
    <source>
        <dbReference type="SAM" id="SignalP"/>
    </source>
</evidence>
<sequence>MHLSVLLLLLLLLLLMLLVLCGACLTWEHDVTACLPACAHPLWKRGSWLVDWGTIRVLPAASPRHRGVPKRPTAESSIDGGGKYSGTELSPGSKPTLFSLPVHLICPCLAVILGEPGPSGGTRREGRGASQEEGPCIPASYFDLPAPPHSLTPVIQDHLATLQNHQTQHPPVETSIDAVASHLARTQSALVPGTPPTAYWTGLTLRGSHQNSFILLLLAGRESIINPGNFTVDFADFALVQSIFDQALLRIAAASSVRSKGSSHPFTLLSRHQPFSFNSHRFVCVCIHSTNDDDEEEERLTRRLPLSGQRATEERSTCTFQHHVQPPFTAIPCPALLEGSILLKCNLCIDLRAARSNFLPTARTGHFHLSSNGSERSHHHIALPVTARLPASPPKTLAPSSGAHHPVSLSAPTPAVCAPEPVCPVTREDAASGMELDSILNTRLTVYAGTAANFTMQHAMQHEMQQQHFGAPPYMNGGRIKSENGSERGVSPHPSDSSRYSSQQPQQPLPSYPALTPQHMNNMRYPSPSQMQAPMPMLNNNNYIPQPPDHTYAPQQQLPDAQGQHNGGRPASDTGPPKAFACSTCGKGFARRSDLARHERIHSGIRPHVCDYPNCGKQFIQRSALTVHQRVHTGEKPHMCERCGKPFSDSSSLARHRRIHSGKRPYKCPYADCQKTFTRRTTLTRHQNHHTGTVEEAAAATAAALASRATAPSRTGRSDGGDYSQTASPLNTPSPNDRTLSLSPANGMGAGFVPGMHRQTSDFAYAGNMNVPPHMRNEMPQPSPRASPALTPQSYASSVSGSRPPITSHPSGGYGPPQILEPPTTANHNQSGTNSANGSPHMTAMSWQSPSQQALPSPGGADNGYVYPEPQYQQQNSMYYQNPTLRRPTSTDPDHYNPNQQRMGNDIFQSELDVDNRSWAFVARDGLQTVDQSGLPRPWRYAMTVAVHNLLHHSRALAASAGAHYAESLGLSDSTPSLPPFRPRSHNSPTHHQQQRVARSLWLSCRVSPQNSSMSKVVRSVKNVTKGYSQVEVKVRNATSNDPWGPVGSDMAEIAQITFNNSTDFYQVMDMLDKRLNDRGKNWRHVLKSLKVLDYCLHEGSELVVTWARKNIYIIKTLREFQHIDEDGRDVGQNVRMAAKELTSLIMDEERLRAERADRKSWKSRVTGIEEFPGGSHHNGEGSHRPPRINERRTRRNEEEDLELRLALEASKNEAEEEKRRRERSSAAAGDDDDLAKAIRLSKEEEELRRKELEQTNADLLFGDAPAQPTSYQPTGNNQGYQQQGQVDWFGNLVDQNQQQPQNTGFLNNAYSQPTGMQPQQTGFQNGYGGYNGFQQQQQPAGFDQFGNPQAQYLQPQQPLQPQQTSFNMNNPYGQFGGGFGGDMSQQQQLQQQQQQQPQQDQNSLQPGSHNPWAANKPQESLMPQPTGSNNPFAQGFSRPQTTPSFTQPTLSTLSEQKTQTQFSNTPFNNSASFSTPPPPQQQAPQKEMDPHTARLNSLLATGEGQDTFGNVGNLRLPAQHTAPGTFVNSAGSGLNRINANATGNNPFLNSQFTGLPQQNRLMPAQTGPAGNFGANPYGSANPFGAQQQPNRQPGANNLIDL</sequence>
<dbReference type="SUPFAM" id="SSF48464">
    <property type="entry name" value="ENTH/VHS domain"/>
    <property type="match status" value="1"/>
</dbReference>
<feature type="region of interest" description="Disordered" evidence="15">
    <location>
        <begin position="1568"/>
        <end position="1602"/>
    </location>
</feature>
<keyword evidence="11" id="KW-0832">Ubl conjugation</keyword>
<evidence type="ECO:0000256" key="9">
    <source>
        <dbReference type="ARBA" id="ARBA00022771"/>
    </source>
</evidence>
<gene>
    <name evidence="19" type="ORF">LEMA_P014910.1</name>
</gene>
<dbReference type="VEuPathDB" id="FungiDB:LEMA_P014910.1"/>
<dbReference type="FunFam" id="1.25.40.90:FF:000010">
    <property type="entry name" value="EH domain binding protein"/>
    <property type="match status" value="1"/>
</dbReference>
<keyword evidence="20" id="KW-1185">Reference proteome</keyword>
<dbReference type="Pfam" id="PF00096">
    <property type="entry name" value="zf-C2H2"/>
    <property type="match status" value="4"/>
</dbReference>
<dbReference type="PANTHER" id="PTHR12276">
    <property type="entry name" value="EPSIN/ENT-RELATED"/>
    <property type="match status" value="1"/>
</dbReference>
<dbReference type="PROSITE" id="PS50330">
    <property type="entry name" value="UIM"/>
    <property type="match status" value="2"/>
</dbReference>
<dbReference type="GO" id="GO:0005543">
    <property type="term" value="F:phospholipid binding"/>
    <property type="evidence" value="ECO:0007669"/>
    <property type="project" value="TreeGrafter"/>
</dbReference>
<dbReference type="GO" id="GO:0030276">
    <property type="term" value="F:clathrin binding"/>
    <property type="evidence" value="ECO:0007669"/>
    <property type="project" value="TreeGrafter"/>
</dbReference>
<dbReference type="CDD" id="cd16991">
    <property type="entry name" value="ENTH_Ent1_Ent2"/>
    <property type="match status" value="1"/>
</dbReference>
<proteinExistence type="inferred from homology"/>
<feature type="compositionally biased region" description="Basic and acidic residues" evidence="15">
    <location>
        <begin position="1178"/>
        <end position="1220"/>
    </location>
</feature>
<feature type="domain" description="C2H2-type" evidence="17">
    <location>
        <begin position="666"/>
        <end position="695"/>
    </location>
</feature>
<feature type="compositionally biased region" description="Low complexity" evidence="15">
    <location>
        <begin position="491"/>
        <end position="506"/>
    </location>
</feature>
<dbReference type="OrthoDB" id="3437960at2759"/>
<evidence type="ECO:0000313" key="20">
    <source>
        <dbReference type="Proteomes" id="UP000002668"/>
    </source>
</evidence>
<accession>E5A9M0</accession>
<dbReference type="FunFam" id="3.30.160.60:FF:000925">
    <property type="entry name" value="Zinc finger protein 668"/>
    <property type="match status" value="1"/>
</dbReference>
<feature type="region of interest" description="Disordered" evidence="15">
    <location>
        <begin position="969"/>
        <end position="995"/>
    </location>
</feature>
<keyword evidence="7" id="KW-0479">Metal-binding</keyword>
<feature type="region of interest" description="Disordered" evidence="15">
    <location>
        <begin position="63"/>
        <end position="86"/>
    </location>
</feature>
<dbReference type="FunFam" id="3.30.160.60:FF:000125">
    <property type="entry name" value="Putative zinc finger protein 143"/>
    <property type="match status" value="1"/>
</dbReference>
<dbReference type="GO" id="GO:0008270">
    <property type="term" value="F:zinc ion binding"/>
    <property type="evidence" value="ECO:0007669"/>
    <property type="project" value="UniProtKB-KW"/>
</dbReference>
<feature type="compositionally biased region" description="Polar residues" evidence="15">
    <location>
        <begin position="1298"/>
        <end position="1319"/>
    </location>
</feature>
<feature type="compositionally biased region" description="Polar residues" evidence="15">
    <location>
        <begin position="986"/>
        <end position="995"/>
    </location>
</feature>
<protein>
    <recommendedName>
        <fullName evidence="21">ENTH domain-containing protein</fullName>
    </recommendedName>
</protein>
<dbReference type="PANTHER" id="PTHR12276:SF110">
    <property type="entry name" value="EPSIN-1-RELATED"/>
    <property type="match status" value="1"/>
</dbReference>
<dbReference type="Gene3D" id="1.25.40.90">
    <property type="match status" value="1"/>
</dbReference>
<evidence type="ECO:0000256" key="3">
    <source>
        <dbReference type="ARBA" id="ARBA00010130"/>
    </source>
</evidence>
<dbReference type="GO" id="GO:0006897">
    <property type="term" value="P:endocytosis"/>
    <property type="evidence" value="ECO:0007669"/>
    <property type="project" value="TreeGrafter"/>
</dbReference>
<organism evidence="20">
    <name type="scientific">Leptosphaeria maculans (strain JN3 / isolate v23.1.3 / race Av1-4-5-6-7-8)</name>
    <name type="common">Blackleg fungus</name>
    <name type="synonym">Phoma lingam</name>
    <dbReference type="NCBI Taxonomy" id="985895"/>
    <lineage>
        <taxon>Eukaryota</taxon>
        <taxon>Fungi</taxon>
        <taxon>Dikarya</taxon>
        <taxon>Ascomycota</taxon>
        <taxon>Pezizomycotina</taxon>
        <taxon>Dothideomycetes</taxon>
        <taxon>Pleosporomycetidae</taxon>
        <taxon>Pleosporales</taxon>
        <taxon>Pleosporineae</taxon>
        <taxon>Leptosphaeriaceae</taxon>
        <taxon>Plenodomus</taxon>
        <taxon>Plenodomus lingam/Leptosphaeria maculans species complex</taxon>
    </lineage>
</organism>
<feature type="compositionally biased region" description="Basic and acidic residues" evidence="15">
    <location>
        <begin position="1235"/>
        <end position="1254"/>
    </location>
</feature>
<feature type="signal peptide" evidence="16">
    <location>
        <begin position="1"/>
        <end position="23"/>
    </location>
</feature>
<dbReference type="EMBL" id="FP929138">
    <property type="protein sequence ID" value="CBY00361.1"/>
    <property type="molecule type" value="Genomic_DNA"/>
</dbReference>
<feature type="compositionally biased region" description="Polar residues" evidence="15">
    <location>
        <begin position="723"/>
        <end position="744"/>
    </location>
</feature>
<comment type="subcellular location">
    <subcellularLocation>
        <location evidence="2">Cytoplasm</location>
    </subcellularLocation>
    <subcellularLocation>
        <location evidence="1">Membrane</location>
        <topology evidence="1">Peripheral membrane protein</topology>
    </subcellularLocation>
</comment>
<evidence type="ECO:0000259" key="18">
    <source>
        <dbReference type="PROSITE" id="PS50942"/>
    </source>
</evidence>
<evidence type="ECO:0000256" key="1">
    <source>
        <dbReference type="ARBA" id="ARBA00004170"/>
    </source>
</evidence>
<dbReference type="Pfam" id="PF01417">
    <property type="entry name" value="ENTH"/>
    <property type="match status" value="1"/>
</dbReference>
<feature type="region of interest" description="Disordered" evidence="15">
    <location>
        <begin position="1164"/>
        <end position="1283"/>
    </location>
</feature>
<keyword evidence="6" id="KW-0597">Phosphoprotein</keyword>
<dbReference type="FunFam" id="3.30.160.60:FF:000690">
    <property type="entry name" value="Zinc finger protein 354C"/>
    <property type="match status" value="1"/>
</dbReference>
<feature type="region of interest" description="Disordered" evidence="15">
    <location>
        <begin position="1298"/>
        <end position="1491"/>
    </location>
</feature>
<feature type="compositionally biased region" description="Low complexity" evidence="15">
    <location>
        <begin position="1383"/>
        <end position="1402"/>
    </location>
</feature>
<dbReference type="GO" id="GO:0007015">
    <property type="term" value="P:actin filament organization"/>
    <property type="evidence" value="ECO:0007669"/>
    <property type="project" value="TreeGrafter"/>
</dbReference>
<feature type="region of interest" description="Disordered" evidence="15">
    <location>
        <begin position="703"/>
        <end position="868"/>
    </location>
</feature>
<dbReference type="GO" id="GO:0005886">
    <property type="term" value="C:plasma membrane"/>
    <property type="evidence" value="ECO:0007669"/>
    <property type="project" value="TreeGrafter"/>
</dbReference>
<evidence type="ECO:0000259" key="17">
    <source>
        <dbReference type="PROSITE" id="PS50157"/>
    </source>
</evidence>
<dbReference type="InterPro" id="IPR008942">
    <property type="entry name" value="ENTH_VHS"/>
</dbReference>
<dbReference type="InterPro" id="IPR013809">
    <property type="entry name" value="ENTH"/>
</dbReference>
<evidence type="ECO:0000256" key="5">
    <source>
        <dbReference type="ARBA" id="ARBA00022499"/>
    </source>
</evidence>
<dbReference type="eggNOG" id="KOG2056">
    <property type="taxonomic scope" value="Eukaryota"/>
</dbReference>
<dbReference type="PROSITE" id="PS50157">
    <property type="entry name" value="ZINC_FINGER_C2H2_2"/>
    <property type="match status" value="4"/>
</dbReference>